<feature type="compositionally biased region" description="Pro residues" evidence="1">
    <location>
        <begin position="159"/>
        <end position="169"/>
    </location>
</feature>
<keyword evidence="3" id="KW-1185">Reference proteome</keyword>
<organism evidence="2 3">
    <name type="scientific">Eumeta variegata</name>
    <name type="common">Bagworm moth</name>
    <name type="synonym">Eumeta japonica</name>
    <dbReference type="NCBI Taxonomy" id="151549"/>
    <lineage>
        <taxon>Eukaryota</taxon>
        <taxon>Metazoa</taxon>
        <taxon>Ecdysozoa</taxon>
        <taxon>Arthropoda</taxon>
        <taxon>Hexapoda</taxon>
        <taxon>Insecta</taxon>
        <taxon>Pterygota</taxon>
        <taxon>Neoptera</taxon>
        <taxon>Endopterygota</taxon>
        <taxon>Lepidoptera</taxon>
        <taxon>Glossata</taxon>
        <taxon>Ditrysia</taxon>
        <taxon>Tineoidea</taxon>
        <taxon>Psychidae</taxon>
        <taxon>Oiketicinae</taxon>
        <taxon>Eumeta</taxon>
    </lineage>
</organism>
<proteinExistence type="predicted"/>
<comment type="caution">
    <text evidence="2">The sequence shown here is derived from an EMBL/GenBank/DDBJ whole genome shotgun (WGS) entry which is preliminary data.</text>
</comment>
<dbReference type="AlphaFoldDB" id="A0A4C1ZK48"/>
<protein>
    <submittedName>
        <fullName evidence="2">Uncharacterized protein</fullName>
    </submittedName>
</protein>
<dbReference type="Proteomes" id="UP000299102">
    <property type="component" value="Unassembled WGS sequence"/>
</dbReference>
<gene>
    <name evidence="2" type="ORF">EVAR_55291_1</name>
</gene>
<reference evidence="2 3" key="1">
    <citation type="journal article" date="2019" name="Commun. Biol.">
        <title>The bagworm genome reveals a unique fibroin gene that provides high tensile strength.</title>
        <authorList>
            <person name="Kono N."/>
            <person name="Nakamura H."/>
            <person name="Ohtoshi R."/>
            <person name="Tomita M."/>
            <person name="Numata K."/>
            <person name="Arakawa K."/>
        </authorList>
    </citation>
    <scope>NUCLEOTIDE SEQUENCE [LARGE SCALE GENOMIC DNA]</scope>
</reference>
<feature type="region of interest" description="Disordered" evidence="1">
    <location>
        <begin position="43"/>
        <end position="66"/>
    </location>
</feature>
<name>A0A4C1ZK48_EUMVA</name>
<evidence type="ECO:0000313" key="3">
    <source>
        <dbReference type="Proteomes" id="UP000299102"/>
    </source>
</evidence>
<feature type="region of interest" description="Disordered" evidence="1">
    <location>
        <begin position="147"/>
        <end position="182"/>
    </location>
</feature>
<sequence length="182" mass="20704">MMSVYPLTSHLDLRLARELLKFRPLKWGHHHWIIGVVSPTRKHPDMRHHKSSVPHLHPQENGSMSCPGTQERAKCAGAIVVDGQRNANDGCFKYLRIFIARWLRASTLNRIVSGMRSAYELPVNEYELKMGFEVKLNRRARRVSFGHYNRNGDCDDSSPPRPAPPPAPASSPDSMFEPLNVK</sequence>
<dbReference type="EMBL" id="BGZK01001830">
    <property type="protein sequence ID" value="GBP87007.1"/>
    <property type="molecule type" value="Genomic_DNA"/>
</dbReference>
<evidence type="ECO:0000256" key="1">
    <source>
        <dbReference type="SAM" id="MobiDB-lite"/>
    </source>
</evidence>
<accession>A0A4C1ZK48</accession>
<feature type="compositionally biased region" description="Basic residues" evidence="1">
    <location>
        <begin position="43"/>
        <end position="52"/>
    </location>
</feature>
<evidence type="ECO:0000313" key="2">
    <source>
        <dbReference type="EMBL" id="GBP87007.1"/>
    </source>
</evidence>